<dbReference type="SUPFAM" id="SSF56281">
    <property type="entry name" value="Metallo-hydrolase/oxidoreductase"/>
    <property type="match status" value="1"/>
</dbReference>
<dbReference type="Pfam" id="PF00258">
    <property type="entry name" value="Flavodoxin_1"/>
    <property type="match status" value="1"/>
</dbReference>
<evidence type="ECO:0000259" key="6">
    <source>
        <dbReference type="PROSITE" id="PS50902"/>
    </source>
</evidence>
<reference evidence="7 8" key="1">
    <citation type="journal article" date="2009" name="Stand. Genomic Sci.">
        <title>Complete genome sequence of Desulfotomaculum acetoxidans type strain (5575).</title>
        <authorList>
            <person name="Spring S."/>
            <person name="Lapidus A."/>
            <person name="Schroder M."/>
            <person name="Gleim D."/>
            <person name="Sims D."/>
            <person name="Meincke L."/>
            <person name="Glavina Del Rio T."/>
            <person name="Tice H."/>
            <person name="Copeland A."/>
            <person name="Cheng J.F."/>
            <person name="Lucas S."/>
            <person name="Chen F."/>
            <person name="Nolan M."/>
            <person name="Bruce D."/>
            <person name="Goodwin L."/>
            <person name="Pitluck S."/>
            <person name="Ivanova N."/>
            <person name="Mavromatis K."/>
            <person name="Mikhailova N."/>
            <person name="Pati A."/>
            <person name="Chen A."/>
            <person name="Palaniappan K."/>
            <person name="Land M."/>
            <person name="Hauser L."/>
            <person name="Chang Y.J."/>
            <person name="Jeffries C.D."/>
            <person name="Chain P."/>
            <person name="Saunders E."/>
            <person name="Brettin T."/>
            <person name="Detter J.C."/>
            <person name="Goker M."/>
            <person name="Bristow J."/>
            <person name="Eisen J.A."/>
            <person name="Markowitz V."/>
            <person name="Hugenholtz P."/>
            <person name="Kyrpides N.C."/>
            <person name="Klenk H.P."/>
            <person name="Han C."/>
        </authorList>
    </citation>
    <scope>NUCLEOTIDE SEQUENCE [LARGE SCALE GENOMIC DNA]</scope>
    <source>
        <strain evidence="8">ATCC 49208 / DSM 771 / VKM B-1644</strain>
    </source>
</reference>
<dbReference type="InterPro" id="IPR045761">
    <property type="entry name" value="ODP_dom"/>
</dbReference>
<dbReference type="PANTHER" id="PTHR32145">
    <property type="entry name" value="DIFLAVIN FLAVOPROTEIN A 2-RELATED"/>
    <property type="match status" value="1"/>
</dbReference>
<dbReference type="KEGG" id="dae:Dtox_2294"/>
<dbReference type="PROSITE" id="PS00201">
    <property type="entry name" value="FLAVODOXIN"/>
    <property type="match status" value="1"/>
</dbReference>
<dbReference type="PANTHER" id="PTHR32145:SF11">
    <property type="entry name" value="DIFLAVIN FLAVOPROTEIN A 2-RELATED"/>
    <property type="match status" value="1"/>
</dbReference>
<comment type="cofactor">
    <cofactor evidence="1">
        <name>Fe cation</name>
        <dbReference type="ChEBI" id="CHEBI:24875"/>
    </cofactor>
</comment>
<dbReference type="SMART" id="SM00849">
    <property type="entry name" value="Lactamase_B"/>
    <property type="match status" value="1"/>
</dbReference>
<protein>
    <submittedName>
        <fullName evidence="7">Beta-lactamase domain protein</fullName>
    </submittedName>
</protein>
<feature type="domain" description="Flavodoxin-like" evidence="6">
    <location>
        <begin position="252"/>
        <end position="390"/>
    </location>
</feature>
<keyword evidence="3" id="KW-0813">Transport</keyword>
<sequence length="397" mass="44268">MSMQVVPGVSWVGAKDPDLRIFDIVMETKYGTTYNAYLIQGQEKTALVETVKSRFYDELKQRIEEIVPLSEIDYVVVNHTEPDHSGSLGRLLLEMPKATVVASKVALRFLGQQINRDFNQQVAVDGDKLDLGGKTLRFINAPFLHWPDSMFTYLLEDKILFSCDAFGCHYCGDSVFNDEVGDISESYKYYFDVIVKPFRRYVLEAAEKIKDLDIQIIAPSHGPILRKDPWSYVQMYAQWSQQTKDSAAAKSVLILYTSAYGYTTQLAEAIGKGLSDAGLQVEILEFTNYPQNEIIDKIENADAFLIGSPTINRDAVPPVWQLLSGVSAIINNGKPAGAFGSYGWSGEAVKLVERRLQDLQLKVPVPGVRVNFAPSEADLQQAKEFGYSFGEAVKGNS</sequence>
<evidence type="ECO:0000256" key="1">
    <source>
        <dbReference type="ARBA" id="ARBA00001962"/>
    </source>
</evidence>
<dbReference type="Proteomes" id="UP000002217">
    <property type="component" value="Chromosome"/>
</dbReference>
<dbReference type="InterPro" id="IPR001226">
    <property type="entry name" value="Flavodoxin_CS"/>
</dbReference>
<comment type="similarity">
    <text evidence="2">In the N-terminal section; belongs to the zinc metallo-hydrolase group 3 family.</text>
</comment>
<dbReference type="InterPro" id="IPR016440">
    <property type="entry name" value="Rubredoxin-O_OxRdtase"/>
</dbReference>
<dbReference type="PIRSF" id="PIRSF005243">
    <property type="entry name" value="ROO"/>
    <property type="match status" value="1"/>
</dbReference>
<evidence type="ECO:0000256" key="4">
    <source>
        <dbReference type="ARBA" id="ARBA00022982"/>
    </source>
</evidence>
<dbReference type="SUPFAM" id="SSF52218">
    <property type="entry name" value="Flavoproteins"/>
    <property type="match status" value="1"/>
</dbReference>
<dbReference type="EMBL" id="CP001720">
    <property type="protein sequence ID" value="ACV63107.1"/>
    <property type="molecule type" value="Genomic_DNA"/>
</dbReference>
<dbReference type="InterPro" id="IPR008254">
    <property type="entry name" value="Flavodoxin/NO_synth"/>
</dbReference>
<evidence type="ECO:0000256" key="3">
    <source>
        <dbReference type="ARBA" id="ARBA00022448"/>
    </source>
</evidence>
<dbReference type="eggNOG" id="COG0426">
    <property type="taxonomic scope" value="Bacteria"/>
</dbReference>
<dbReference type="Gene3D" id="3.40.50.360">
    <property type="match status" value="1"/>
</dbReference>
<dbReference type="OrthoDB" id="9807946at2"/>
<evidence type="ECO:0000256" key="2">
    <source>
        <dbReference type="ARBA" id="ARBA00007121"/>
    </source>
</evidence>
<dbReference type="RefSeq" id="WP_015757808.1">
    <property type="nucleotide sequence ID" value="NC_013216.1"/>
</dbReference>
<dbReference type="Gene3D" id="3.60.15.10">
    <property type="entry name" value="Ribonuclease Z/Hydroxyacylglutathione hydrolase-like"/>
    <property type="match status" value="1"/>
</dbReference>
<dbReference type="InterPro" id="IPR051285">
    <property type="entry name" value="NADH_oxidoreductase_modular"/>
</dbReference>
<dbReference type="InterPro" id="IPR029039">
    <property type="entry name" value="Flavoprotein-like_sf"/>
</dbReference>
<evidence type="ECO:0000313" key="7">
    <source>
        <dbReference type="EMBL" id="ACV63107.1"/>
    </source>
</evidence>
<proteinExistence type="inferred from homology"/>
<dbReference type="AlphaFoldDB" id="C8VZX9"/>
<dbReference type="GO" id="GO:0009055">
    <property type="term" value="F:electron transfer activity"/>
    <property type="evidence" value="ECO:0007669"/>
    <property type="project" value="InterPro"/>
</dbReference>
<dbReference type="CDD" id="cd07709">
    <property type="entry name" value="flavodiiron_proteins_MBL-fold"/>
    <property type="match status" value="1"/>
</dbReference>
<keyword evidence="5" id="KW-0408">Iron</keyword>
<dbReference type="Pfam" id="PF19583">
    <property type="entry name" value="ODP"/>
    <property type="match status" value="1"/>
</dbReference>
<dbReference type="InterPro" id="IPR001279">
    <property type="entry name" value="Metallo-B-lactamas"/>
</dbReference>
<dbReference type="GO" id="GO:0010181">
    <property type="term" value="F:FMN binding"/>
    <property type="evidence" value="ECO:0007669"/>
    <property type="project" value="InterPro"/>
</dbReference>
<dbReference type="HOGENOM" id="CLU_017490_2_1_9"/>
<dbReference type="GO" id="GO:0046872">
    <property type="term" value="F:metal ion binding"/>
    <property type="evidence" value="ECO:0007669"/>
    <property type="project" value="InterPro"/>
</dbReference>
<evidence type="ECO:0000256" key="5">
    <source>
        <dbReference type="ARBA" id="ARBA00023004"/>
    </source>
</evidence>
<organism evidence="7 8">
    <name type="scientific">Desulfofarcimen acetoxidans (strain ATCC 49208 / DSM 771 / KCTC 5769 / VKM B-1644 / 5575)</name>
    <name type="common">Desulfotomaculum acetoxidans</name>
    <dbReference type="NCBI Taxonomy" id="485916"/>
    <lineage>
        <taxon>Bacteria</taxon>
        <taxon>Bacillati</taxon>
        <taxon>Bacillota</taxon>
        <taxon>Clostridia</taxon>
        <taxon>Eubacteriales</taxon>
        <taxon>Peptococcaceae</taxon>
        <taxon>Desulfofarcimen</taxon>
    </lineage>
</organism>
<keyword evidence="4" id="KW-0249">Electron transport</keyword>
<dbReference type="STRING" id="485916.Dtox_2294"/>
<accession>C8VZX9</accession>
<name>C8VZX9_DESAS</name>
<dbReference type="InterPro" id="IPR036866">
    <property type="entry name" value="RibonucZ/Hydroxyglut_hydro"/>
</dbReference>
<keyword evidence="8" id="KW-1185">Reference proteome</keyword>
<dbReference type="PROSITE" id="PS50902">
    <property type="entry name" value="FLAVODOXIN_LIKE"/>
    <property type="match status" value="1"/>
</dbReference>
<dbReference type="GO" id="GO:0016651">
    <property type="term" value="F:oxidoreductase activity, acting on NAD(P)H"/>
    <property type="evidence" value="ECO:0007669"/>
    <property type="project" value="UniProtKB-ARBA"/>
</dbReference>
<gene>
    <name evidence="7" type="ordered locus">Dtox_2294</name>
</gene>
<evidence type="ECO:0000313" key="8">
    <source>
        <dbReference type="Proteomes" id="UP000002217"/>
    </source>
</evidence>